<dbReference type="RefSeq" id="WP_189001147.1">
    <property type="nucleotide sequence ID" value="NZ_BMOD01000003.1"/>
</dbReference>
<comment type="caution">
    <text evidence="1">The sequence shown here is derived from an EMBL/GenBank/DDBJ whole genome shotgun (WGS) entry which is preliminary data.</text>
</comment>
<dbReference type="SUPFAM" id="SSF48613">
    <property type="entry name" value="Heme oxygenase-like"/>
    <property type="match status" value="1"/>
</dbReference>
<dbReference type="EMBL" id="BMOD01000003">
    <property type="protein sequence ID" value="GGJ26744.1"/>
    <property type="molecule type" value="Genomic_DNA"/>
</dbReference>
<evidence type="ECO:0000313" key="1">
    <source>
        <dbReference type="EMBL" id="GGJ26744.1"/>
    </source>
</evidence>
<organism evidence="1 2">
    <name type="scientific">Deinococcus roseus</name>
    <dbReference type="NCBI Taxonomy" id="392414"/>
    <lineage>
        <taxon>Bacteria</taxon>
        <taxon>Thermotogati</taxon>
        <taxon>Deinococcota</taxon>
        <taxon>Deinococci</taxon>
        <taxon>Deinococcales</taxon>
        <taxon>Deinococcaceae</taxon>
        <taxon>Deinococcus</taxon>
    </lineage>
</organism>
<dbReference type="Proteomes" id="UP000632222">
    <property type="component" value="Unassembled WGS sequence"/>
</dbReference>
<dbReference type="Pfam" id="PF01126">
    <property type="entry name" value="Heme_oxygenase"/>
    <property type="match status" value="1"/>
</dbReference>
<accession>A0ABQ2CW88</accession>
<protein>
    <submittedName>
        <fullName evidence="1">Heme oxygenase</fullName>
    </submittedName>
</protein>
<reference evidence="2" key="1">
    <citation type="journal article" date="2019" name="Int. J. Syst. Evol. Microbiol.">
        <title>The Global Catalogue of Microorganisms (GCM) 10K type strain sequencing project: providing services to taxonomists for standard genome sequencing and annotation.</title>
        <authorList>
            <consortium name="The Broad Institute Genomics Platform"/>
            <consortium name="The Broad Institute Genome Sequencing Center for Infectious Disease"/>
            <person name="Wu L."/>
            <person name="Ma J."/>
        </authorList>
    </citation>
    <scope>NUCLEOTIDE SEQUENCE [LARGE SCALE GENOMIC DNA]</scope>
    <source>
        <strain evidence="2">JCM 14370</strain>
    </source>
</reference>
<proteinExistence type="predicted"/>
<dbReference type="Gene3D" id="1.20.910.10">
    <property type="entry name" value="Heme oxygenase-like"/>
    <property type="match status" value="1"/>
</dbReference>
<name>A0ABQ2CW88_9DEIO</name>
<dbReference type="CDD" id="cd19166">
    <property type="entry name" value="HemeO-bac"/>
    <property type="match status" value="1"/>
</dbReference>
<dbReference type="InterPro" id="IPR016053">
    <property type="entry name" value="Haem_Oase-like"/>
</dbReference>
<keyword evidence="2" id="KW-1185">Reference proteome</keyword>
<evidence type="ECO:0000313" key="2">
    <source>
        <dbReference type="Proteomes" id="UP000632222"/>
    </source>
</evidence>
<dbReference type="InterPro" id="IPR016084">
    <property type="entry name" value="Haem_Oase-like_multi-hlx"/>
</dbReference>
<gene>
    <name evidence="1" type="ORF">GCM10008938_11100</name>
</gene>
<sequence>MSFHLQGKNSSVVAPAFSSESFPPAGAVLQTLKDQTREVHLNLENTLDLLALRDAQRYQQLLCAFHAVHQVLEPLVYGRSEWATLPDLQPLPKLPWLDADLAFFEVTASPERPTDFQLADWQAVLGAVYVMEGSTLGGQVIGRHLATLGITPQTGGRFFSGYQQDTGVHWKQTRHLIESQTTDPQKVLQGALDTFQLFQQQIQKAQP</sequence>